<name>A0A7C2VGB5_9CREN</name>
<dbReference type="Gene3D" id="1.20.1250.20">
    <property type="entry name" value="MFS general substrate transporter like domains"/>
    <property type="match status" value="1"/>
</dbReference>
<gene>
    <name evidence="2" type="ORF">ENO77_01785</name>
</gene>
<organism evidence="2">
    <name type="scientific">Ignisphaera aggregans</name>
    <dbReference type="NCBI Taxonomy" id="334771"/>
    <lineage>
        <taxon>Archaea</taxon>
        <taxon>Thermoproteota</taxon>
        <taxon>Thermoprotei</taxon>
        <taxon>Desulfurococcales</taxon>
        <taxon>Desulfurococcaceae</taxon>
        <taxon>Ignisphaera</taxon>
    </lineage>
</organism>
<feature type="transmembrane region" description="Helical" evidence="1">
    <location>
        <begin position="44"/>
        <end position="67"/>
    </location>
</feature>
<feature type="transmembrane region" description="Helical" evidence="1">
    <location>
        <begin position="73"/>
        <end position="92"/>
    </location>
</feature>
<protein>
    <recommendedName>
        <fullName evidence="3">MFS transporter</fullName>
    </recommendedName>
</protein>
<evidence type="ECO:0008006" key="3">
    <source>
        <dbReference type="Google" id="ProtNLM"/>
    </source>
</evidence>
<sequence length="96" mass="10443">MFLVPNFYAILAANIMAEFGNTLSLPFYRSWLFSKVPSDKASSILAGISSFERLVGLVAPFIAGLLASLHPTLPYLTSLALFLAAIPILLSLERKN</sequence>
<dbReference type="AlphaFoldDB" id="A0A7C2VGB5"/>
<keyword evidence="1" id="KW-0472">Membrane</keyword>
<proteinExistence type="predicted"/>
<feature type="transmembrane region" description="Helical" evidence="1">
    <location>
        <begin position="6"/>
        <end position="23"/>
    </location>
</feature>
<keyword evidence="1" id="KW-1133">Transmembrane helix</keyword>
<dbReference type="EMBL" id="DSGT01000005">
    <property type="protein sequence ID" value="HEW52891.1"/>
    <property type="molecule type" value="Genomic_DNA"/>
</dbReference>
<reference evidence="2" key="1">
    <citation type="journal article" date="2020" name="mSystems">
        <title>Genome- and Community-Level Interaction Insights into Carbon Utilization and Element Cycling Functions of Hydrothermarchaeota in Hydrothermal Sediment.</title>
        <authorList>
            <person name="Zhou Z."/>
            <person name="Liu Y."/>
            <person name="Xu W."/>
            <person name="Pan J."/>
            <person name="Luo Z.H."/>
            <person name="Li M."/>
        </authorList>
    </citation>
    <scope>NUCLEOTIDE SEQUENCE [LARGE SCALE GENOMIC DNA]</scope>
    <source>
        <strain evidence="2">SpSt-16</strain>
    </source>
</reference>
<keyword evidence="1" id="KW-0812">Transmembrane</keyword>
<comment type="caution">
    <text evidence="2">The sequence shown here is derived from an EMBL/GenBank/DDBJ whole genome shotgun (WGS) entry which is preliminary data.</text>
</comment>
<dbReference type="InterPro" id="IPR036259">
    <property type="entry name" value="MFS_trans_sf"/>
</dbReference>
<dbReference type="SUPFAM" id="SSF103473">
    <property type="entry name" value="MFS general substrate transporter"/>
    <property type="match status" value="1"/>
</dbReference>
<accession>A0A7C2VGB5</accession>
<evidence type="ECO:0000256" key="1">
    <source>
        <dbReference type="SAM" id="Phobius"/>
    </source>
</evidence>
<evidence type="ECO:0000313" key="2">
    <source>
        <dbReference type="EMBL" id="HEW52891.1"/>
    </source>
</evidence>